<evidence type="ECO:0000259" key="8">
    <source>
        <dbReference type="PROSITE" id="PS51635"/>
    </source>
</evidence>
<evidence type="ECO:0000256" key="7">
    <source>
        <dbReference type="SAM" id="Phobius"/>
    </source>
</evidence>
<keyword evidence="3" id="KW-0442">Lipid degradation</keyword>
<dbReference type="GO" id="GO:0016042">
    <property type="term" value="P:lipid catabolic process"/>
    <property type="evidence" value="ECO:0007669"/>
    <property type="project" value="UniProtKB-KW"/>
</dbReference>
<dbReference type="GO" id="GO:0004806">
    <property type="term" value="F:triacylglycerol lipase activity"/>
    <property type="evidence" value="ECO:0007669"/>
    <property type="project" value="InterPro"/>
</dbReference>
<evidence type="ECO:0000256" key="5">
    <source>
        <dbReference type="PROSITE-ProRule" id="PRU01161"/>
    </source>
</evidence>
<feature type="compositionally biased region" description="Gly residues" evidence="6">
    <location>
        <begin position="546"/>
        <end position="565"/>
    </location>
</feature>
<evidence type="ECO:0000313" key="10">
    <source>
        <dbReference type="Proteomes" id="UP000033647"/>
    </source>
</evidence>
<evidence type="ECO:0000256" key="6">
    <source>
        <dbReference type="SAM" id="MobiDB-lite"/>
    </source>
</evidence>
<gene>
    <name evidence="9" type="ORF">TI39_contig606g00010</name>
</gene>
<keyword evidence="10" id="KW-1185">Reference proteome</keyword>
<dbReference type="GO" id="GO:0006641">
    <property type="term" value="P:triglyceride metabolic process"/>
    <property type="evidence" value="ECO:0007669"/>
    <property type="project" value="UniProtKB-ARBA"/>
</dbReference>
<keyword evidence="7" id="KW-0472">Membrane</keyword>
<protein>
    <submittedName>
        <fullName evidence="9">Patatin-like serine hydrolase like protein</fullName>
    </submittedName>
</protein>
<dbReference type="STRING" id="1047168.A0A0F4GGU7"/>
<dbReference type="Pfam" id="PF11815">
    <property type="entry name" value="DUF3336"/>
    <property type="match status" value="1"/>
</dbReference>
<keyword evidence="7" id="KW-1133">Transmembrane helix</keyword>
<proteinExistence type="predicted"/>
<dbReference type="InterPro" id="IPR016035">
    <property type="entry name" value="Acyl_Trfase/lysoPLipase"/>
</dbReference>
<evidence type="ECO:0000256" key="3">
    <source>
        <dbReference type="ARBA" id="ARBA00022963"/>
    </source>
</evidence>
<sequence length="573" mass="63802">MPKRPEGVPWPLAALIVVGNILRSWISMFFTWYKKPRQEDKLRAALQDANTFPEWRRAAFALDHRKEAYNWRVNSVDKSYDYLRLEERRQMLYRLRMKGDAVAVAELLRTGFLRNLFGITKLSLFRKTYITTKDCIQAYIEETIACIRFVVESPPTITSRAGRLSAQDKLELLENGQRMVGSTALVMEGGSVFGLCHLGVMKALFEHNLLPRVIVGTATGAVMAALVSVQTTEDLPAFLSGRTIDLSAFSESSLRAREKRMAEHQSFLHNWTATLWRRTSRILNTGFVLDPEVLAECIYANIGDTTFQEAFDKTGRVLNIIVTSPSDDIPNLLNYLTASTWLIRSAAMASHLTNLDPHSEIQLLKKDAHGNLVPIPVRPATAHIGRARPRSDHPPLSRLRQQFNIDHFLVSQARPYLAPFTLPSLPSIRPADAPKSYLPRFLLPSVPFVANTLLSALSSLNILPNSISRVRSDQSFPADTLTFVPEFGALDVKDLVMKNPTREDLVAWIGRGEKAVWPSLCAVQVRCAVEKALEGGLEAARRRGGRPGGGSGESGMRARGGGSRGGVFDWGQE</sequence>
<dbReference type="PANTHER" id="PTHR14226:SF44">
    <property type="entry name" value="TRIACYLGLYCEROL LIPASE 3"/>
    <property type="match status" value="1"/>
</dbReference>
<feature type="domain" description="PNPLA" evidence="8">
    <location>
        <begin position="185"/>
        <end position="381"/>
    </location>
</feature>
<evidence type="ECO:0000256" key="4">
    <source>
        <dbReference type="ARBA" id="ARBA00023098"/>
    </source>
</evidence>
<dbReference type="EMBL" id="LAFY01000598">
    <property type="protein sequence ID" value="KJX96689.1"/>
    <property type="molecule type" value="Genomic_DNA"/>
</dbReference>
<keyword evidence="7" id="KW-0812">Transmembrane</keyword>
<comment type="function">
    <text evidence="1">Probable lipid hydrolase.</text>
</comment>
<keyword evidence="2 9" id="KW-0378">Hydrolase</keyword>
<dbReference type="SUPFAM" id="SSF52151">
    <property type="entry name" value="FabD/lysophospholipase-like"/>
    <property type="match status" value="1"/>
</dbReference>
<feature type="region of interest" description="Disordered" evidence="6">
    <location>
        <begin position="540"/>
        <end position="573"/>
    </location>
</feature>
<dbReference type="AlphaFoldDB" id="A0A0F4GGU7"/>
<reference evidence="9 10" key="1">
    <citation type="submission" date="2015-03" db="EMBL/GenBank/DDBJ databases">
        <title>RNA-seq based gene annotation and comparative genomics of four Zymoseptoria species reveal species-specific pathogenicity related genes and transposable element activity.</title>
        <authorList>
            <person name="Grandaubert J."/>
            <person name="Bhattacharyya A."/>
            <person name="Stukenbrock E.H."/>
        </authorList>
    </citation>
    <scope>NUCLEOTIDE SEQUENCE [LARGE SCALE GENOMIC DNA]</scope>
    <source>
        <strain evidence="9 10">Zb18110</strain>
    </source>
</reference>
<comment type="caution">
    <text evidence="9">The sequence shown here is derived from an EMBL/GenBank/DDBJ whole genome shotgun (WGS) entry which is preliminary data.</text>
</comment>
<dbReference type="OrthoDB" id="10049244at2759"/>
<comment type="caution">
    <text evidence="5">Lacks conserved residue(s) required for the propagation of feature annotation.</text>
</comment>
<feature type="transmembrane region" description="Helical" evidence="7">
    <location>
        <begin position="12"/>
        <end position="33"/>
    </location>
</feature>
<name>A0A0F4GGU7_9PEZI</name>
<dbReference type="InterPro" id="IPR002641">
    <property type="entry name" value="PNPLA_dom"/>
</dbReference>
<dbReference type="InterPro" id="IPR050301">
    <property type="entry name" value="NTE"/>
</dbReference>
<dbReference type="Proteomes" id="UP000033647">
    <property type="component" value="Unassembled WGS sequence"/>
</dbReference>
<organism evidence="9 10">
    <name type="scientific">Zymoseptoria brevis</name>
    <dbReference type="NCBI Taxonomy" id="1047168"/>
    <lineage>
        <taxon>Eukaryota</taxon>
        <taxon>Fungi</taxon>
        <taxon>Dikarya</taxon>
        <taxon>Ascomycota</taxon>
        <taxon>Pezizomycotina</taxon>
        <taxon>Dothideomycetes</taxon>
        <taxon>Dothideomycetidae</taxon>
        <taxon>Mycosphaerellales</taxon>
        <taxon>Mycosphaerellaceae</taxon>
        <taxon>Zymoseptoria</taxon>
    </lineage>
</organism>
<evidence type="ECO:0000256" key="1">
    <source>
        <dbReference type="ARBA" id="ARBA00002682"/>
    </source>
</evidence>
<dbReference type="PANTHER" id="PTHR14226">
    <property type="entry name" value="NEUROPATHY TARGET ESTERASE/SWISS CHEESE D.MELANOGASTER"/>
    <property type="match status" value="1"/>
</dbReference>
<evidence type="ECO:0000313" key="9">
    <source>
        <dbReference type="EMBL" id="KJX96689.1"/>
    </source>
</evidence>
<keyword evidence="4" id="KW-0443">Lipid metabolism</keyword>
<dbReference type="Gene3D" id="3.40.1090.10">
    <property type="entry name" value="Cytosolic phospholipase A2 catalytic domain"/>
    <property type="match status" value="1"/>
</dbReference>
<dbReference type="PROSITE" id="PS51635">
    <property type="entry name" value="PNPLA"/>
    <property type="match status" value="1"/>
</dbReference>
<accession>A0A0F4GGU7</accession>
<evidence type="ECO:0000256" key="2">
    <source>
        <dbReference type="ARBA" id="ARBA00022801"/>
    </source>
</evidence>
<dbReference type="Pfam" id="PF01734">
    <property type="entry name" value="Patatin"/>
    <property type="match status" value="1"/>
</dbReference>
<dbReference type="InterPro" id="IPR021771">
    <property type="entry name" value="Triacylglycerol_lipase_N"/>
</dbReference>